<feature type="domain" description="FAS1-like dehydratase" evidence="1">
    <location>
        <begin position="17"/>
        <end position="140"/>
    </location>
</feature>
<dbReference type="InterPro" id="IPR029069">
    <property type="entry name" value="HotDog_dom_sf"/>
</dbReference>
<dbReference type="KEGG" id="cak:Caul_0448"/>
<dbReference type="AlphaFoldDB" id="B0T6G8"/>
<dbReference type="SUPFAM" id="SSF54637">
    <property type="entry name" value="Thioesterase/thiol ester dehydrase-isomerase"/>
    <property type="match status" value="1"/>
</dbReference>
<name>B0T6G8_CAUSK</name>
<dbReference type="HOGENOM" id="CLU_116276_1_1_5"/>
<gene>
    <name evidence="2" type="ordered locus">Caul_0448</name>
</gene>
<dbReference type="InterPro" id="IPR016709">
    <property type="entry name" value="HadA-like"/>
</dbReference>
<sequence length="170" mass="18707">MANEPTVNPRGLFDRSTLGQPFPAVSVTIERGRIIFFCEVLGECDPLHVDLAAARAAGHPDLVAPPSFFMAIEADAIGELKRRGQPTPMERIGCDFRYLLHGDEAYAYRGQVYAGDTLSVRMRVTDFYDKKGGAMEFATLAFDVEHPERGVVISATRTLLHRLPALEGAQ</sequence>
<dbReference type="Pfam" id="PF13452">
    <property type="entry name" value="FAS1_DH_region"/>
    <property type="match status" value="1"/>
</dbReference>
<dbReference type="InterPro" id="IPR039569">
    <property type="entry name" value="FAS1-like_DH_region"/>
</dbReference>
<dbReference type="Gene3D" id="3.10.129.10">
    <property type="entry name" value="Hotdog Thioesterase"/>
    <property type="match status" value="1"/>
</dbReference>
<evidence type="ECO:0000259" key="1">
    <source>
        <dbReference type="Pfam" id="PF13452"/>
    </source>
</evidence>
<dbReference type="STRING" id="366602.Caul_0448"/>
<reference evidence="2" key="1">
    <citation type="submission" date="2008-01" db="EMBL/GenBank/DDBJ databases">
        <title>Complete sequence of chromosome of Caulobacter sp. K31.</title>
        <authorList>
            <consortium name="US DOE Joint Genome Institute"/>
            <person name="Copeland A."/>
            <person name="Lucas S."/>
            <person name="Lapidus A."/>
            <person name="Barry K."/>
            <person name="Glavina del Rio T."/>
            <person name="Dalin E."/>
            <person name="Tice H."/>
            <person name="Pitluck S."/>
            <person name="Bruce D."/>
            <person name="Goodwin L."/>
            <person name="Thompson L.S."/>
            <person name="Brettin T."/>
            <person name="Detter J.C."/>
            <person name="Han C."/>
            <person name="Schmutz J."/>
            <person name="Larimer F."/>
            <person name="Land M."/>
            <person name="Hauser L."/>
            <person name="Kyrpides N."/>
            <person name="Kim E."/>
            <person name="Stephens C."/>
            <person name="Richardson P."/>
        </authorList>
    </citation>
    <scope>NUCLEOTIDE SEQUENCE [LARGE SCALE GENOMIC DNA]</scope>
    <source>
        <strain evidence="2">K31</strain>
    </source>
</reference>
<dbReference type="CDD" id="cd03441">
    <property type="entry name" value="R_hydratase_like"/>
    <property type="match status" value="1"/>
</dbReference>
<dbReference type="EMBL" id="CP000927">
    <property type="protein sequence ID" value="ABZ69585.1"/>
    <property type="molecule type" value="Genomic_DNA"/>
</dbReference>
<dbReference type="eggNOG" id="COG2030">
    <property type="taxonomic scope" value="Bacteria"/>
</dbReference>
<evidence type="ECO:0000313" key="2">
    <source>
        <dbReference type="EMBL" id="ABZ69585.1"/>
    </source>
</evidence>
<protein>
    <recommendedName>
        <fullName evidence="1">FAS1-like dehydratase domain-containing protein</fullName>
    </recommendedName>
</protein>
<proteinExistence type="predicted"/>
<dbReference type="PIRSF" id="PIRSF018072">
    <property type="entry name" value="UCP018072"/>
    <property type="match status" value="1"/>
</dbReference>
<accession>B0T6G8</accession>
<organism evidence="2">
    <name type="scientific">Caulobacter sp. (strain K31)</name>
    <dbReference type="NCBI Taxonomy" id="366602"/>
    <lineage>
        <taxon>Bacteria</taxon>
        <taxon>Pseudomonadati</taxon>
        <taxon>Pseudomonadota</taxon>
        <taxon>Alphaproteobacteria</taxon>
        <taxon>Caulobacterales</taxon>
        <taxon>Caulobacteraceae</taxon>
        <taxon>Caulobacter</taxon>
    </lineage>
</organism>